<feature type="region of interest" description="Disordered" evidence="13">
    <location>
        <begin position="34"/>
        <end position="78"/>
    </location>
</feature>
<evidence type="ECO:0000313" key="15">
    <source>
        <dbReference type="EMBL" id="MQL94376.1"/>
    </source>
</evidence>
<evidence type="ECO:0000256" key="3">
    <source>
        <dbReference type="ARBA" id="ARBA00004637"/>
    </source>
</evidence>
<sequence>MRRWAKFWAGLGEATITRASPGWGPSTLRLGATVRVGNPSPVAPSGPGFRPQRADPSSRSQGGGENAGGSEARKRRGKGAAAAAAAAMASGWGITGNKGRCYDFWNDFSECMSRCREPKDCALLREDYLECLHHSKEGLGSLRNAGEGMSELHLFAAQGIGRMWPAARADFSAMEGLGAVVMTMVSISFSLFSVFWLSIDSAELPKLLGLFISGRVSAKSFVESSLILTPLAICSNGEIEFIKRNNAKSEQLLGNPKRKLKVDKPLIINVSISFGFP</sequence>
<keyword evidence="14" id="KW-0812">Transmembrane</keyword>
<evidence type="ECO:0000313" key="16">
    <source>
        <dbReference type="Proteomes" id="UP000652761"/>
    </source>
</evidence>
<keyword evidence="7" id="KW-0999">Mitochondrion inner membrane</keyword>
<comment type="function">
    <text evidence="1">Accessory subunit of the mitochondrial membrane respiratory chain NADH dehydrogenase (Complex I), that is believed not to be involved in catalysis. Complex I functions in the transfer of electrons from NADH to the respiratory chain. The immediate electron acceptor for the enzyme is believed to be ubiquinone.</text>
</comment>
<keyword evidence="9" id="KW-0496">Mitochondrion</keyword>
<comment type="similarity">
    <text evidence="4">Belongs to the complex I NDUFS5 subunit family.</text>
</comment>
<evidence type="ECO:0000256" key="9">
    <source>
        <dbReference type="ARBA" id="ARBA00023128"/>
    </source>
</evidence>
<evidence type="ECO:0000256" key="13">
    <source>
        <dbReference type="SAM" id="MobiDB-lite"/>
    </source>
</evidence>
<dbReference type="InterPro" id="IPR019342">
    <property type="entry name" value="NADH_UbQ_OxRdtase_FeS-su5"/>
</dbReference>
<evidence type="ECO:0000256" key="6">
    <source>
        <dbReference type="ARBA" id="ARBA00022660"/>
    </source>
</evidence>
<comment type="caution">
    <text evidence="15">The sequence shown here is derived from an EMBL/GenBank/DDBJ whole genome shotgun (WGS) entry which is preliminary data.</text>
</comment>
<feature type="disulfide bond" evidence="12">
    <location>
        <begin position="101"/>
        <end position="131"/>
    </location>
</feature>
<accession>A0A843VGW6</accession>
<keyword evidence="6" id="KW-0679">Respiratory chain</keyword>
<evidence type="ECO:0000256" key="4">
    <source>
        <dbReference type="ARBA" id="ARBA00007372"/>
    </source>
</evidence>
<organism evidence="15 16">
    <name type="scientific">Colocasia esculenta</name>
    <name type="common">Wild taro</name>
    <name type="synonym">Arum esculentum</name>
    <dbReference type="NCBI Taxonomy" id="4460"/>
    <lineage>
        <taxon>Eukaryota</taxon>
        <taxon>Viridiplantae</taxon>
        <taxon>Streptophyta</taxon>
        <taxon>Embryophyta</taxon>
        <taxon>Tracheophyta</taxon>
        <taxon>Spermatophyta</taxon>
        <taxon>Magnoliopsida</taxon>
        <taxon>Liliopsida</taxon>
        <taxon>Araceae</taxon>
        <taxon>Aroideae</taxon>
        <taxon>Colocasieae</taxon>
        <taxon>Colocasia</taxon>
    </lineage>
</organism>
<dbReference type="AlphaFoldDB" id="A0A843VGW6"/>
<evidence type="ECO:0000256" key="2">
    <source>
        <dbReference type="ARBA" id="ARBA00004569"/>
    </source>
</evidence>
<comment type="subcellular location">
    <subcellularLocation>
        <location evidence="3">Mitochondrion inner membrane</location>
        <topology evidence="3">Peripheral membrane protein</topology>
    </subcellularLocation>
    <subcellularLocation>
        <location evidence="2">Mitochondrion intermembrane space</location>
    </subcellularLocation>
</comment>
<dbReference type="Proteomes" id="UP000652761">
    <property type="component" value="Unassembled WGS sequence"/>
</dbReference>
<evidence type="ECO:0000256" key="14">
    <source>
        <dbReference type="SAM" id="Phobius"/>
    </source>
</evidence>
<proteinExistence type="inferred from homology"/>
<dbReference type="GO" id="GO:0005758">
    <property type="term" value="C:mitochondrial intermembrane space"/>
    <property type="evidence" value="ECO:0007669"/>
    <property type="project" value="UniProtKB-SubCell"/>
</dbReference>
<evidence type="ECO:0000256" key="5">
    <source>
        <dbReference type="ARBA" id="ARBA00022448"/>
    </source>
</evidence>
<reference evidence="15" key="1">
    <citation type="submission" date="2017-07" db="EMBL/GenBank/DDBJ databases">
        <title>Taro Niue Genome Assembly and Annotation.</title>
        <authorList>
            <person name="Atibalentja N."/>
            <person name="Keating K."/>
            <person name="Fields C.J."/>
        </authorList>
    </citation>
    <scope>NUCLEOTIDE SEQUENCE</scope>
    <source>
        <strain evidence="15">Niue_2</strain>
        <tissue evidence="15">Leaf</tissue>
    </source>
</reference>
<dbReference type="GO" id="GO:0005743">
    <property type="term" value="C:mitochondrial inner membrane"/>
    <property type="evidence" value="ECO:0007669"/>
    <property type="project" value="UniProtKB-SubCell"/>
</dbReference>
<dbReference type="GO" id="GO:0032981">
    <property type="term" value="P:mitochondrial respiratory chain complex I assembly"/>
    <property type="evidence" value="ECO:0007669"/>
    <property type="project" value="TreeGrafter"/>
</dbReference>
<protein>
    <submittedName>
        <fullName evidence="15">Uncharacterized protein</fullName>
    </submittedName>
</protein>
<keyword evidence="16" id="KW-1185">Reference proteome</keyword>
<name>A0A843VGW6_COLES</name>
<keyword evidence="11 12" id="KW-1015">Disulfide bond</keyword>
<keyword evidence="14" id="KW-1133">Transmembrane helix</keyword>
<dbReference type="CDD" id="cd24141">
    <property type="entry name" value="NDUFS5-like"/>
    <property type="match status" value="1"/>
</dbReference>
<feature type="transmembrane region" description="Helical" evidence="14">
    <location>
        <begin position="177"/>
        <end position="199"/>
    </location>
</feature>
<evidence type="ECO:0000256" key="10">
    <source>
        <dbReference type="ARBA" id="ARBA00023136"/>
    </source>
</evidence>
<dbReference type="PANTHER" id="PTHR15224:SF7">
    <property type="entry name" value="NADH DEHYDROGENASE [UBIQUINONE] IRON-SULFUR PROTEIN 5-A-RELATED"/>
    <property type="match status" value="1"/>
</dbReference>
<gene>
    <name evidence="15" type="ORF">Taro_027019</name>
</gene>
<dbReference type="PANTHER" id="PTHR15224">
    <property type="entry name" value="NADH DEHYDROGENASE [UBIQUINONE] IRON-SULFUR PROTEIN 5"/>
    <property type="match status" value="1"/>
</dbReference>
<keyword evidence="5" id="KW-0813">Transport</keyword>
<dbReference type="OrthoDB" id="9992197at2759"/>
<feature type="disulfide bond" evidence="12">
    <location>
        <begin position="111"/>
        <end position="121"/>
    </location>
</feature>
<keyword evidence="8" id="KW-0249">Electron transport</keyword>
<keyword evidence="10 14" id="KW-0472">Membrane</keyword>
<evidence type="ECO:0000256" key="1">
    <source>
        <dbReference type="ARBA" id="ARBA00003195"/>
    </source>
</evidence>
<evidence type="ECO:0000256" key="12">
    <source>
        <dbReference type="PIRSR" id="PIRSR619342-50"/>
    </source>
</evidence>
<dbReference type="EMBL" id="NMUH01001665">
    <property type="protein sequence ID" value="MQL94376.1"/>
    <property type="molecule type" value="Genomic_DNA"/>
</dbReference>
<evidence type="ECO:0000256" key="7">
    <source>
        <dbReference type="ARBA" id="ARBA00022792"/>
    </source>
</evidence>
<evidence type="ECO:0000256" key="8">
    <source>
        <dbReference type="ARBA" id="ARBA00022982"/>
    </source>
</evidence>
<dbReference type="PROSITE" id="PS51808">
    <property type="entry name" value="CHCH"/>
    <property type="match status" value="1"/>
</dbReference>
<evidence type="ECO:0000256" key="11">
    <source>
        <dbReference type="ARBA" id="ARBA00023157"/>
    </source>
</evidence>